<dbReference type="Gene3D" id="3.40.50.410">
    <property type="entry name" value="von Willebrand factor, type A domain"/>
    <property type="match status" value="1"/>
</dbReference>
<dbReference type="EMBL" id="CP036274">
    <property type="protein sequence ID" value="QDU27986.1"/>
    <property type="molecule type" value="Genomic_DNA"/>
</dbReference>
<evidence type="ECO:0000259" key="3">
    <source>
        <dbReference type="PROSITE" id="PS50234"/>
    </source>
</evidence>
<feature type="compositionally biased region" description="Low complexity" evidence="1">
    <location>
        <begin position="92"/>
        <end position="107"/>
    </location>
</feature>
<reference evidence="4 5" key="1">
    <citation type="submission" date="2019-02" db="EMBL/GenBank/DDBJ databases">
        <title>Deep-cultivation of Planctomycetes and their phenomic and genomic characterization uncovers novel biology.</title>
        <authorList>
            <person name="Wiegand S."/>
            <person name="Jogler M."/>
            <person name="Boedeker C."/>
            <person name="Pinto D."/>
            <person name="Vollmers J."/>
            <person name="Rivas-Marin E."/>
            <person name="Kohn T."/>
            <person name="Peeters S.H."/>
            <person name="Heuer A."/>
            <person name="Rast P."/>
            <person name="Oberbeckmann S."/>
            <person name="Bunk B."/>
            <person name="Jeske O."/>
            <person name="Meyerdierks A."/>
            <person name="Storesund J.E."/>
            <person name="Kallscheuer N."/>
            <person name="Luecker S."/>
            <person name="Lage O.M."/>
            <person name="Pohl T."/>
            <person name="Merkel B.J."/>
            <person name="Hornburger P."/>
            <person name="Mueller R.-W."/>
            <person name="Bruemmer F."/>
            <person name="Labrenz M."/>
            <person name="Spormann A.M."/>
            <person name="Op den Camp H."/>
            <person name="Overmann J."/>
            <person name="Amann R."/>
            <person name="Jetten M.S.M."/>
            <person name="Mascher T."/>
            <person name="Medema M.H."/>
            <person name="Devos D.P."/>
            <person name="Kaster A.-K."/>
            <person name="Ovreas L."/>
            <person name="Rohde M."/>
            <person name="Galperin M.Y."/>
            <person name="Jogler C."/>
        </authorList>
    </citation>
    <scope>NUCLEOTIDE SEQUENCE [LARGE SCALE GENOMIC DNA]</scope>
    <source>
        <strain evidence="4 5">ETA_A8</strain>
    </source>
</reference>
<dbReference type="KEGG" id="aagg:ETAA8_30780"/>
<keyword evidence="2" id="KW-1133">Transmembrane helix</keyword>
<dbReference type="Pfam" id="PF00092">
    <property type="entry name" value="VWA"/>
    <property type="match status" value="1"/>
</dbReference>
<feature type="compositionally biased region" description="Low complexity" evidence="1">
    <location>
        <begin position="56"/>
        <end position="84"/>
    </location>
</feature>
<evidence type="ECO:0000256" key="1">
    <source>
        <dbReference type="SAM" id="MobiDB-lite"/>
    </source>
</evidence>
<proteinExistence type="predicted"/>
<dbReference type="InterPro" id="IPR002035">
    <property type="entry name" value="VWF_A"/>
</dbReference>
<organism evidence="4 5">
    <name type="scientific">Anatilimnocola aggregata</name>
    <dbReference type="NCBI Taxonomy" id="2528021"/>
    <lineage>
        <taxon>Bacteria</taxon>
        <taxon>Pseudomonadati</taxon>
        <taxon>Planctomycetota</taxon>
        <taxon>Planctomycetia</taxon>
        <taxon>Pirellulales</taxon>
        <taxon>Pirellulaceae</taxon>
        <taxon>Anatilimnocola</taxon>
    </lineage>
</organism>
<sequence>MSDSSLSDSTHESAMFPPFTPTVPPHSGKPPVDEIQDFEEFEEVDEFEELAPEPTKPAVAAPSAAASGTAPKKASPTGAATVPKTPQPTAPKPAAVATPPVKPPAKVVTPPVTKAAILPAKTAKPRTPEEAVEEIVDDGAQPTRAQKIVQNTSAAMISMIVHLLGLFLLSYFAIDTPTAKKLLEIVSSAVEPDELKEEIKVELENQLTEVTEVTNQTFSSSMDAGEVGASGPVAGAQEVQPVDKALLEEMVKAADVTVEGLFIDTPSSKQLIVQAPDGQVGDARAVVDDYNEALDRITQEILWMLEKGPVLVVWAFDQSESMKDDQREIRDRIEHVYKQLGLVSKHNQDQLETAVVSYGEGYIQHTRKPTSDWYEIKACIDEVPSDPSGKEMMCSAVTQAVATHRAYAQRTGRRMCLILATDESGEQADNQSNLERAVAEAKAAACKIFVIGREAIFGYPYAHIRWIHPQTGHHHWIRIDRGPETAFVEQLQTDGFHRRYDAHNSGFGPYEQTRMSHETGGIFFLLPSLETALVRGEKRRYELEAMRMYLPDIRSRMEVGQEIEGSELRRSLTKVIYDLNPYNPEIAKIIEMRMEFSPDLPNLLKQIQIESGKATIYGEYLSRVEQEMQRLEKVRRHESSPRWQANYDLIYAQIIAYQARMFEYRAYIQEFAKAPRVVPATKPPNLRHTGWDIHSRKQIITGKVVEPYIERATAMFNAVMTEHPGTPWAARAEYELKRGFGVHFVEEYHGPGRSVPPGTVLLPVPKM</sequence>
<accession>A0A517YCL7</accession>
<dbReference type="InterPro" id="IPR036465">
    <property type="entry name" value="vWFA_dom_sf"/>
</dbReference>
<protein>
    <recommendedName>
        <fullName evidence="3">VWFA domain-containing protein</fullName>
    </recommendedName>
</protein>
<feature type="region of interest" description="Disordered" evidence="1">
    <location>
        <begin position="1"/>
        <end position="107"/>
    </location>
</feature>
<keyword evidence="2" id="KW-0472">Membrane</keyword>
<evidence type="ECO:0000313" key="5">
    <source>
        <dbReference type="Proteomes" id="UP000315017"/>
    </source>
</evidence>
<dbReference type="RefSeq" id="WP_145089516.1">
    <property type="nucleotide sequence ID" value="NZ_CP036274.1"/>
</dbReference>
<feature type="compositionally biased region" description="Pro residues" evidence="1">
    <location>
        <begin position="18"/>
        <end position="28"/>
    </location>
</feature>
<name>A0A517YCL7_9BACT</name>
<dbReference type="PROSITE" id="PS50234">
    <property type="entry name" value="VWFA"/>
    <property type="match status" value="1"/>
</dbReference>
<feature type="domain" description="VWFA" evidence="3">
    <location>
        <begin position="311"/>
        <end position="452"/>
    </location>
</feature>
<feature type="compositionally biased region" description="Acidic residues" evidence="1">
    <location>
        <begin position="34"/>
        <end position="51"/>
    </location>
</feature>
<keyword evidence="5" id="KW-1185">Reference proteome</keyword>
<dbReference type="OrthoDB" id="239512at2"/>
<dbReference type="SUPFAM" id="SSF53300">
    <property type="entry name" value="vWA-like"/>
    <property type="match status" value="1"/>
</dbReference>
<gene>
    <name evidence="4" type="ORF">ETAA8_30780</name>
</gene>
<dbReference type="Proteomes" id="UP000315017">
    <property type="component" value="Chromosome"/>
</dbReference>
<evidence type="ECO:0000313" key="4">
    <source>
        <dbReference type="EMBL" id="QDU27986.1"/>
    </source>
</evidence>
<feature type="transmembrane region" description="Helical" evidence="2">
    <location>
        <begin position="154"/>
        <end position="174"/>
    </location>
</feature>
<evidence type="ECO:0000256" key="2">
    <source>
        <dbReference type="SAM" id="Phobius"/>
    </source>
</evidence>
<keyword evidence="2" id="KW-0812">Transmembrane</keyword>
<dbReference type="AlphaFoldDB" id="A0A517YCL7"/>